<protein>
    <submittedName>
        <fullName evidence="2">Uncharacterized protein</fullName>
    </submittedName>
</protein>
<name>A0ABQ8EVI2_9FUNG</name>
<dbReference type="Proteomes" id="UP001648503">
    <property type="component" value="Unassembled WGS sequence"/>
</dbReference>
<keyword evidence="3" id="KW-1185">Reference proteome</keyword>
<accession>A0ABQ8EVI2</accession>
<evidence type="ECO:0000313" key="3">
    <source>
        <dbReference type="Proteomes" id="UP001648503"/>
    </source>
</evidence>
<feature type="region of interest" description="Disordered" evidence="1">
    <location>
        <begin position="74"/>
        <end position="95"/>
    </location>
</feature>
<proteinExistence type="predicted"/>
<organism evidence="2 3">
    <name type="scientific">Batrachochytrium salamandrivorans</name>
    <dbReference type="NCBI Taxonomy" id="1357716"/>
    <lineage>
        <taxon>Eukaryota</taxon>
        <taxon>Fungi</taxon>
        <taxon>Fungi incertae sedis</taxon>
        <taxon>Chytridiomycota</taxon>
        <taxon>Chytridiomycota incertae sedis</taxon>
        <taxon>Chytridiomycetes</taxon>
        <taxon>Rhizophydiales</taxon>
        <taxon>Rhizophydiales incertae sedis</taxon>
        <taxon>Batrachochytrium</taxon>
    </lineage>
</organism>
<reference evidence="2 3" key="1">
    <citation type="submission" date="2021-02" db="EMBL/GenBank/DDBJ databases">
        <title>Variation within the Batrachochytrium salamandrivorans European outbreak.</title>
        <authorList>
            <person name="Kelly M."/>
            <person name="Pasmans F."/>
            <person name="Shea T.P."/>
            <person name="Munoz J.F."/>
            <person name="Carranza S."/>
            <person name="Cuomo C.A."/>
            <person name="Martel A."/>
        </authorList>
    </citation>
    <scope>NUCLEOTIDE SEQUENCE [LARGE SCALE GENOMIC DNA]</scope>
    <source>
        <strain evidence="2 3">AMFP18/2</strain>
    </source>
</reference>
<evidence type="ECO:0000313" key="2">
    <source>
        <dbReference type="EMBL" id="KAH6586102.1"/>
    </source>
</evidence>
<sequence>MSNNTSKTSSSGSSDSNPVAALSALSALSGPSALSTLSGSSAHTLGSLASLLNNNITRPSDDAVISSSTTTVSSTSFSSRSTNHPPPSSQQVLSAQQDLWVSAPGRWEASPSTPATSITATNTNDSLASQLRHLASAHTLPASSWESEFLATKDIPSDFASDSATVEDAVEQYWDAMFSPPTTWNWAKLFATCSGSLSQSINSQSIGSTHVAAQRLALISNHLQPSTTSLVHET</sequence>
<dbReference type="EMBL" id="JAFCIX010000576">
    <property type="protein sequence ID" value="KAH6586102.1"/>
    <property type="molecule type" value="Genomic_DNA"/>
</dbReference>
<comment type="caution">
    <text evidence="2">The sequence shown here is derived from an EMBL/GenBank/DDBJ whole genome shotgun (WGS) entry which is preliminary data.</text>
</comment>
<gene>
    <name evidence="2" type="ORF">BASA50_000807</name>
</gene>
<evidence type="ECO:0000256" key="1">
    <source>
        <dbReference type="SAM" id="MobiDB-lite"/>
    </source>
</evidence>